<gene>
    <name evidence="1" type="ORF">ENV60_03195</name>
</gene>
<name>A0A7C4TB35_UNCW3</name>
<comment type="caution">
    <text evidence="1">The sequence shown here is derived from an EMBL/GenBank/DDBJ whole genome shotgun (WGS) entry which is preliminary data.</text>
</comment>
<sequence>MRYIKIISIGLIFGTLLYAPTDKVVPKDKKIEEGRAWKEGQRGWIESGTNLYPWSNDLNVGIGTNTPGYKLDVQGTGRFTDPLRIGAYTLPNTDGTAGYVLKTNGAGTVTWQQDQGITNAEWNDAGSYLYPTDQSSGEVRIYEDATNTKIYSYQTNPSYASITGVHSSGRSGQLGSSSYGVYGEYSSNSNWGALGTQSHGVYGVCNTSSGAGVTGVNTVTYSDNPGVYGVANFTDYYGYGGYFLGGYMGVRGIVSPTGSASYYGVYGSVSGGSGNNYGVFGYSDKWGVAGSTINGITAGVYGVNNSTSGTGIIGVGNSVSNYCYLSVGSGAAFTGVQYGTAGFATNTAGHRAGGYFATGDGTAYAYVGVVDANGTIYKINGVGSVATIMETRKGKKNLFAPEMPEAYFEDVGEGQLQNGRAEIKLDSLFLDCVTIDENNPIQVFVQLYDDCNGIYVKRHTGSFEVIELKNGRSNAKFAYRVLAKWKGYEKLRFPDAPGPQIVLSNKAPRQDEKALRNVELPIRSVQQIETKNKKSASFYEPKN</sequence>
<organism evidence="1">
    <name type="scientific">candidate division WOR-3 bacterium</name>
    <dbReference type="NCBI Taxonomy" id="2052148"/>
    <lineage>
        <taxon>Bacteria</taxon>
        <taxon>Bacteria division WOR-3</taxon>
    </lineage>
</organism>
<dbReference type="EMBL" id="DTGZ01000058">
    <property type="protein sequence ID" value="HGV97287.1"/>
    <property type="molecule type" value="Genomic_DNA"/>
</dbReference>
<protein>
    <submittedName>
        <fullName evidence="1">Uncharacterized protein</fullName>
    </submittedName>
</protein>
<accession>A0A7C4TB35</accession>
<dbReference type="AlphaFoldDB" id="A0A7C4TB35"/>
<reference evidence="1" key="1">
    <citation type="journal article" date="2020" name="mSystems">
        <title>Genome- and Community-Level Interaction Insights into Carbon Utilization and Element Cycling Functions of Hydrothermarchaeota in Hydrothermal Sediment.</title>
        <authorList>
            <person name="Zhou Z."/>
            <person name="Liu Y."/>
            <person name="Xu W."/>
            <person name="Pan J."/>
            <person name="Luo Z.H."/>
            <person name="Li M."/>
        </authorList>
    </citation>
    <scope>NUCLEOTIDE SEQUENCE [LARGE SCALE GENOMIC DNA]</scope>
    <source>
        <strain evidence="1">SpSt-774</strain>
    </source>
</reference>
<proteinExistence type="predicted"/>
<evidence type="ECO:0000313" key="1">
    <source>
        <dbReference type="EMBL" id="HGV97287.1"/>
    </source>
</evidence>